<feature type="region of interest" description="Disordered" evidence="6">
    <location>
        <begin position="76"/>
        <end position="108"/>
    </location>
</feature>
<feature type="compositionally biased region" description="Polar residues" evidence="6">
    <location>
        <begin position="813"/>
        <end position="834"/>
    </location>
</feature>
<keyword evidence="3" id="KW-0963">Cytoplasm</keyword>
<dbReference type="STRING" id="48709.A0A1D2MLP9"/>
<dbReference type="GO" id="GO:0000226">
    <property type="term" value="P:microtubule cytoskeleton organization"/>
    <property type="evidence" value="ECO:0007669"/>
    <property type="project" value="InterPro"/>
</dbReference>
<comment type="similarity">
    <text evidence="2">Belongs to the MAP7 family.</text>
</comment>
<feature type="compositionally biased region" description="Low complexity" evidence="6">
    <location>
        <begin position="380"/>
        <end position="389"/>
    </location>
</feature>
<feature type="region of interest" description="Disordered" evidence="6">
    <location>
        <begin position="1"/>
        <end position="57"/>
    </location>
</feature>
<dbReference type="GO" id="GO:0015630">
    <property type="term" value="C:microtubule cytoskeleton"/>
    <property type="evidence" value="ECO:0007669"/>
    <property type="project" value="InterPro"/>
</dbReference>
<evidence type="ECO:0000256" key="6">
    <source>
        <dbReference type="SAM" id="MobiDB-lite"/>
    </source>
</evidence>
<evidence type="ECO:0000256" key="1">
    <source>
        <dbReference type="ARBA" id="ARBA00004245"/>
    </source>
</evidence>
<feature type="region of interest" description="Disordered" evidence="6">
    <location>
        <begin position="793"/>
        <end position="834"/>
    </location>
</feature>
<feature type="region of interest" description="Disordered" evidence="6">
    <location>
        <begin position="304"/>
        <end position="583"/>
    </location>
</feature>
<feature type="region of interest" description="Disordered" evidence="6">
    <location>
        <begin position="742"/>
        <end position="777"/>
    </location>
</feature>
<feature type="compositionally biased region" description="Polar residues" evidence="6">
    <location>
        <begin position="416"/>
        <end position="428"/>
    </location>
</feature>
<dbReference type="Pfam" id="PF05672">
    <property type="entry name" value="MAP7"/>
    <property type="match status" value="1"/>
</dbReference>
<dbReference type="EMBL" id="LJIJ01000888">
    <property type="protein sequence ID" value="ODM93927.1"/>
    <property type="molecule type" value="Genomic_DNA"/>
</dbReference>
<evidence type="ECO:0000256" key="2">
    <source>
        <dbReference type="ARBA" id="ARBA00007525"/>
    </source>
</evidence>
<feature type="compositionally biased region" description="Low complexity" evidence="6">
    <location>
        <begin position="314"/>
        <end position="331"/>
    </location>
</feature>
<keyword evidence="4" id="KW-0175">Coiled coil</keyword>
<feature type="compositionally biased region" description="Polar residues" evidence="6">
    <location>
        <begin position="481"/>
        <end position="496"/>
    </location>
</feature>
<evidence type="ECO:0000313" key="7">
    <source>
        <dbReference type="EMBL" id="ODM93927.1"/>
    </source>
</evidence>
<feature type="compositionally biased region" description="Low complexity" evidence="6">
    <location>
        <begin position="399"/>
        <end position="414"/>
    </location>
</feature>
<dbReference type="PANTHER" id="PTHR15073:SF1">
    <property type="entry name" value="RETICULOCYTE-BINDING PROTEIN HOMOLOG 2A"/>
    <property type="match status" value="1"/>
</dbReference>
<feature type="region of interest" description="Disordered" evidence="6">
    <location>
        <begin position="684"/>
        <end position="709"/>
    </location>
</feature>
<dbReference type="Proteomes" id="UP000094527">
    <property type="component" value="Unassembled WGS sequence"/>
</dbReference>
<feature type="compositionally biased region" description="Basic and acidic residues" evidence="6">
    <location>
        <begin position="627"/>
        <end position="649"/>
    </location>
</feature>
<accession>A0A1D2MLP9</accession>
<proteinExistence type="inferred from homology"/>
<comment type="subcellular location">
    <subcellularLocation>
        <location evidence="1">Cytoplasm</location>
        <location evidence="1">Cytoskeleton</location>
    </subcellularLocation>
</comment>
<feature type="compositionally biased region" description="Low complexity" evidence="6">
    <location>
        <begin position="742"/>
        <end position="764"/>
    </location>
</feature>
<dbReference type="OrthoDB" id="6433611at2759"/>
<reference evidence="7 8" key="1">
    <citation type="journal article" date="2016" name="Genome Biol. Evol.">
        <title>Gene Family Evolution Reflects Adaptation to Soil Environmental Stressors in the Genome of the Collembolan Orchesella cincta.</title>
        <authorList>
            <person name="Faddeeva-Vakhrusheva A."/>
            <person name="Derks M.F."/>
            <person name="Anvar S.Y."/>
            <person name="Agamennone V."/>
            <person name="Suring W."/>
            <person name="Smit S."/>
            <person name="van Straalen N.M."/>
            <person name="Roelofs D."/>
        </authorList>
    </citation>
    <scope>NUCLEOTIDE SEQUENCE [LARGE SCALE GENOMIC DNA]</scope>
    <source>
        <tissue evidence="7">Mixed pool</tissue>
    </source>
</reference>
<feature type="compositionally biased region" description="Polar residues" evidence="6">
    <location>
        <begin position="354"/>
        <end position="373"/>
    </location>
</feature>
<feature type="compositionally biased region" description="Polar residues" evidence="6">
    <location>
        <begin position="553"/>
        <end position="562"/>
    </location>
</feature>
<feature type="region of interest" description="Disordered" evidence="6">
    <location>
        <begin position="619"/>
        <end position="649"/>
    </location>
</feature>
<dbReference type="OMA" id="DSHQCSR"/>
<protein>
    <submittedName>
        <fullName evidence="7">Reticulocyte-binding protein 2 a</fullName>
    </submittedName>
</protein>
<evidence type="ECO:0000256" key="3">
    <source>
        <dbReference type="ARBA" id="ARBA00022490"/>
    </source>
</evidence>
<sequence length="834" mass="92760">MISVKNDGMSDQEKPSIQNRGSAAAATNNTAPPPDRPGSARSNRDRHERVILLKERQNSERIKKLEELKEQALAAARLRDEQDSKRRRHFEELGKKDEERRRQAEERRRMLEEERRVSLQAKWEGKRAATPVSSRSNKPAYAFGSCTPRLLDNHVDGFLWKSQYNLNAPREPGLRASSAHDLHLQQTRSRYSCKINNSTMNLVEFLLLMILSDRRDESSMETPMRVFCGRRKTDLVPTIVMSRDSAMSRSRSPGGNVTQHHQLHQGVPQRPSRSKSTTHLQSAGLKLTRTEILRQALASKKESFTGGIRSVDGSRPPSSMSSSLMTSSTHSQVQMRRNPYALRKTRPASVHVTGISSGESEPVTPNTHTAASSRRSDTPASAKSAASRKASNELSKPRGIISSGASGKSSGKTSPLPMSQSMYETSTMKRPIKKKLSPSVSNSSAKLKTPEPPAAPLTATREQSNEVVMNNKPAEKENAPTPITTITDQSSVNNKPAAQEFEIINNQQEQQVPKPDSGKQNVDNFESIESAFASGSEDFTYNSKTPEPFAPTPDSNTNTSELLESAGRDSGYNPFIDNVTPEPTLELQELERQRLEEEEAERLASTARKLEEERLRKAIEEENERQDEEKKRKEEEEKARLEKEKQERAALKEAERIRLEMEERLRREELERLEKKRVENIMKRTRKKEAEQQQAKANNTNSNEGNSDMIGDVNGLKESIINEENSMQSSVNSVNNNFNNNNDFSGSTLDNGGSSSSSNNTLISFEGMGNTNTVPSSELLVPESRDNIGAEFLESSGGVSGTTSPNTPPLIPNSLTGSSSNNPIMNNPLQDLLS</sequence>
<evidence type="ECO:0000256" key="5">
    <source>
        <dbReference type="ARBA" id="ARBA00023212"/>
    </source>
</evidence>
<feature type="compositionally biased region" description="Low complexity" evidence="6">
    <location>
        <begin position="499"/>
        <end position="511"/>
    </location>
</feature>
<dbReference type="InterPro" id="IPR051483">
    <property type="entry name" value="MAP7_domain-containing"/>
</dbReference>
<dbReference type="InterPro" id="IPR008604">
    <property type="entry name" value="MAP7_fam"/>
</dbReference>
<evidence type="ECO:0000313" key="8">
    <source>
        <dbReference type="Proteomes" id="UP000094527"/>
    </source>
</evidence>
<dbReference type="AlphaFoldDB" id="A0A1D2MLP9"/>
<feature type="region of interest" description="Disordered" evidence="6">
    <location>
        <begin position="246"/>
        <end position="286"/>
    </location>
</feature>
<feature type="region of interest" description="Disordered" evidence="6">
    <location>
        <begin position="591"/>
        <end position="610"/>
    </location>
</feature>
<dbReference type="PANTHER" id="PTHR15073">
    <property type="entry name" value="MICROTUBULE-ASSOCIATED PROTEIN"/>
    <property type="match status" value="1"/>
</dbReference>
<keyword evidence="5" id="KW-0206">Cytoskeleton</keyword>
<feature type="compositionally biased region" description="Basic and acidic residues" evidence="6">
    <location>
        <begin position="77"/>
        <end position="108"/>
    </location>
</feature>
<feature type="compositionally biased region" description="Polar residues" evidence="6">
    <location>
        <begin position="692"/>
        <end position="706"/>
    </location>
</feature>
<keyword evidence="8" id="KW-1185">Reference proteome</keyword>
<organism evidence="7 8">
    <name type="scientific">Orchesella cincta</name>
    <name type="common">Springtail</name>
    <name type="synonym">Podura cincta</name>
    <dbReference type="NCBI Taxonomy" id="48709"/>
    <lineage>
        <taxon>Eukaryota</taxon>
        <taxon>Metazoa</taxon>
        <taxon>Ecdysozoa</taxon>
        <taxon>Arthropoda</taxon>
        <taxon>Hexapoda</taxon>
        <taxon>Collembola</taxon>
        <taxon>Entomobryomorpha</taxon>
        <taxon>Entomobryoidea</taxon>
        <taxon>Orchesellidae</taxon>
        <taxon>Orchesellinae</taxon>
        <taxon>Orchesella</taxon>
    </lineage>
</organism>
<name>A0A1D2MLP9_ORCCI</name>
<gene>
    <name evidence="7" type="ORF">Ocin01_12754</name>
</gene>
<feature type="compositionally biased region" description="Basic and acidic residues" evidence="6">
    <location>
        <begin position="42"/>
        <end position="57"/>
    </location>
</feature>
<evidence type="ECO:0000256" key="4">
    <source>
        <dbReference type="ARBA" id="ARBA00023054"/>
    </source>
</evidence>
<comment type="caution">
    <text evidence="7">The sequence shown here is derived from an EMBL/GenBank/DDBJ whole genome shotgun (WGS) entry which is preliminary data.</text>
</comment>